<comment type="subunit">
    <text evidence="6">Homodimer.</text>
</comment>
<evidence type="ECO:0000256" key="6">
    <source>
        <dbReference type="HAMAP-Rule" id="MF_01468"/>
    </source>
</evidence>
<keyword evidence="3 6" id="KW-0540">Nuclease</keyword>
<comment type="cofactor">
    <cofactor evidence="6">
        <name>Mg(2+)</name>
        <dbReference type="ChEBI" id="CHEBI:18420"/>
    </cofactor>
</comment>
<keyword evidence="6" id="KW-0694">RNA-binding</keyword>
<dbReference type="Proteomes" id="UP000093352">
    <property type="component" value="Unassembled WGS sequence"/>
</dbReference>
<keyword evidence="2 6" id="KW-0698">rRNA processing</keyword>
<keyword evidence="10" id="KW-1185">Reference proteome</keyword>
<reference evidence="8 10" key="1">
    <citation type="journal article" date="2016" name="Genome Announc.">
        <title>Draft Genome Sequence of Criibacterium bergeronii gen. nov., sp. nov., Strain CCRI-22567T, Isolated from a Vaginal Sample from a Woman with Bacterial Vaginosis.</title>
        <authorList>
            <person name="Maheux A.F."/>
            <person name="Berube E."/>
            <person name="Boudreau D.K."/>
            <person name="Raymond F."/>
            <person name="Corbeil J."/>
            <person name="Roy P.H."/>
            <person name="Boissinot M."/>
            <person name="Omar R.F."/>
        </authorList>
    </citation>
    <scope>NUCLEOTIDE SEQUENCE [LARGE SCALE GENOMIC DNA]</scope>
    <source>
        <strain evidence="8 10">CCRI-22567</strain>
    </source>
</reference>
<dbReference type="EMBL" id="MBEW02000019">
    <property type="protein sequence ID" value="RDY20819.1"/>
    <property type="molecule type" value="Genomic_DNA"/>
</dbReference>
<dbReference type="OrthoDB" id="46571at2"/>
<evidence type="ECO:0000313" key="10">
    <source>
        <dbReference type="Proteomes" id="UP000093352"/>
    </source>
</evidence>
<gene>
    <name evidence="6" type="primary">mrnC</name>
    <name evidence="8" type="ORF">BBG48_007955</name>
    <name evidence="9" type="ORF">FL857_07020</name>
</gene>
<evidence type="ECO:0000259" key="7">
    <source>
        <dbReference type="Pfam" id="PF00636"/>
    </source>
</evidence>
<keyword evidence="1 6" id="KW-0690">Ribosome biogenesis</keyword>
<feature type="domain" description="RNase III" evidence="7">
    <location>
        <begin position="22"/>
        <end position="121"/>
    </location>
</feature>
<sequence length="144" mass="16659">MAESLMLNEFEKSDINALSALSLAYIGDAVWEIYARQHILYISKTAKVNKLHKLTTNLVKAHSQFVFVQKLKDESIIDDELWQVVLRGRNSSYNAPKNADVQEYNYATGFESLIGFLYLEKRFEKIDEIARFCLKNADKFLNDN</sequence>
<comment type="similarity">
    <text evidence="6">Belongs to the MrnC RNase family.</text>
</comment>
<protein>
    <recommendedName>
        <fullName evidence="6">Mini-ribonuclease 3</fullName>
        <shortName evidence="6">Mini-3</shortName>
        <shortName evidence="6">Mini-RNase 3</shortName>
        <ecNumber evidence="6">3.1.26.-</ecNumber>
    </recommendedName>
    <alternativeName>
        <fullName evidence="6">Mini-RNase III</fullName>
        <shortName evidence="6">Mini-III</shortName>
    </alternativeName>
</protein>
<organism evidence="8 10">
    <name type="scientific">Criibacterium bergeronii</name>
    <dbReference type="NCBI Taxonomy" id="1871336"/>
    <lineage>
        <taxon>Bacteria</taxon>
        <taxon>Bacillati</taxon>
        <taxon>Bacillota</taxon>
        <taxon>Clostridia</taxon>
        <taxon>Peptostreptococcales</taxon>
        <taxon>Filifactoraceae</taxon>
        <taxon>Criibacterium</taxon>
    </lineage>
</organism>
<comment type="function">
    <text evidence="6">Involved in correct processing of both the 5' and 3' ends of 23S rRNA precursor. Processes 30S rRNA precursor transcript even in absence of ribonuclease 3 (Rnc); Rnc processes 30S rRNA into smaller rRNA precursors.</text>
</comment>
<reference evidence="9 11" key="3">
    <citation type="submission" date="2019-07" db="EMBL/GenBank/DDBJ databases">
        <title>Criibacterium bergeronii gen. nov., sp. nov. isolated from human clinical samples.</title>
        <authorList>
            <person name="Maheux A.F."/>
            <person name="Boudreau D.K."/>
            <person name="Berube E."/>
            <person name="Brodeur S."/>
            <person name="Bernard K.A."/>
            <person name="Abed J.Y."/>
            <person name="Ducrey E."/>
            <person name="Guay E.F."/>
            <person name="Raymond F."/>
            <person name="Corbeil J."/>
            <person name="Domingo M.-C."/>
            <person name="Roy P.H."/>
            <person name="Boissinot M."/>
            <person name="Tocheva E.I."/>
            <person name="Omar R.F."/>
        </authorList>
    </citation>
    <scope>NUCLEOTIDE SEQUENCE [LARGE SCALE GENOMIC DNA]</scope>
    <source>
        <strain evidence="9 11">CCRI-24246</strain>
    </source>
</reference>
<dbReference type="Pfam" id="PF00636">
    <property type="entry name" value="Ribonuclease_3"/>
    <property type="match status" value="1"/>
</dbReference>
<keyword evidence="4 6" id="KW-0255">Endonuclease</keyword>
<reference evidence="8" key="2">
    <citation type="submission" date="2018-07" db="EMBL/GenBank/DDBJ databases">
        <authorList>
            <person name="Quirk P.G."/>
            <person name="Krulwich T.A."/>
        </authorList>
    </citation>
    <scope>NUCLEOTIDE SEQUENCE</scope>
    <source>
        <strain evidence="8">CCRI-22567</strain>
    </source>
</reference>
<comment type="caution">
    <text evidence="8">The sequence shown here is derived from an EMBL/GenBank/DDBJ whole genome shotgun (WGS) entry which is preliminary data.</text>
</comment>
<dbReference type="InterPro" id="IPR008226">
    <property type="entry name" value="Mini3_fam"/>
</dbReference>
<evidence type="ECO:0000256" key="1">
    <source>
        <dbReference type="ARBA" id="ARBA00022517"/>
    </source>
</evidence>
<dbReference type="HAMAP" id="MF_01468">
    <property type="entry name" value="RNase_Mini_III"/>
    <property type="match status" value="1"/>
</dbReference>
<evidence type="ECO:0000256" key="3">
    <source>
        <dbReference type="ARBA" id="ARBA00022722"/>
    </source>
</evidence>
<name>A0A371IK13_9FIRM</name>
<comment type="subcellular location">
    <subcellularLocation>
        <location evidence="6">Cytoplasm</location>
    </subcellularLocation>
</comment>
<dbReference type="GO" id="GO:0019843">
    <property type="term" value="F:rRNA binding"/>
    <property type="evidence" value="ECO:0007669"/>
    <property type="project" value="UniProtKB-UniRule"/>
</dbReference>
<dbReference type="Gene3D" id="1.10.1520.10">
    <property type="entry name" value="Ribonuclease III domain"/>
    <property type="match status" value="1"/>
</dbReference>
<evidence type="ECO:0000313" key="9">
    <source>
        <dbReference type="EMBL" id="TRW25550.1"/>
    </source>
</evidence>
<dbReference type="GO" id="GO:0005737">
    <property type="term" value="C:cytoplasm"/>
    <property type="evidence" value="ECO:0007669"/>
    <property type="project" value="UniProtKB-SubCell"/>
</dbReference>
<dbReference type="AlphaFoldDB" id="A0A371IK13"/>
<dbReference type="PIRSF" id="PIRSF005520">
    <property type="entry name" value="UCP005520"/>
    <property type="match status" value="1"/>
</dbReference>
<keyword evidence="6" id="KW-0699">rRNA-binding</keyword>
<dbReference type="EC" id="3.1.26.-" evidence="6"/>
<evidence type="ECO:0000256" key="5">
    <source>
        <dbReference type="ARBA" id="ARBA00022801"/>
    </source>
</evidence>
<evidence type="ECO:0000313" key="8">
    <source>
        <dbReference type="EMBL" id="RDY20819.1"/>
    </source>
</evidence>
<evidence type="ECO:0000256" key="2">
    <source>
        <dbReference type="ARBA" id="ARBA00022552"/>
    </source>
</evidence>
<keyword evidence="5 6" id="KW-0378">Hydrolase</keyword>
<proteinExistence type="inferred from homology"/>
<dbReference type="PANTHER" id="PTHR34276:SF1">
    <property type="entry name" value="MINI-RIBONUCLEASE 3"/>
    <property type="match status" value="1"/>
</dbReference>
<dbReference type="EMBL" id="VJXW01000009">
    <property type="protein sequence ID" value="TRW25550.1"/>
    <property type="molecule type" value="Genomic_DNA"/>
</dbReference>
<evidence type="ECO:0000313" key="11">
    <source>
        <dbReference type="Proteomes" id="UP000319424"/>
    </source>
</evidence>
<dbReference type="GO" id="GO:0006364">
    <property type="term" value="P:rRNA processing"/>
    <property type="evidence" value="ECO:0007669"/>
    <property type="project" value="UniProtKB-UniRule"/>
</dbReference>
<dbReference type="InterPro" id="IPR000999">
    <property type="entry name" value="RNase_III_dom"/>
</dbReference>
<dbReference type="Proteomes" id="UP000319424">
    <property type="component" value="Unassembled WGS sequence"/>
</dbReference>
<feature type="active site" evidence="6">
    <location>
        <position position="28"/>
    </location>
</feature>
<evidence type="ECO:0000256" key="4">
    <source>
        <dbReference type="ARBA" id="ARBA00022759"/>
    </source>
</evidence>
<keyword evidence="6" id="KW-0963">Cytoplasm</keyword>
<dbReference type="SUPFAM" id="SSF69065">
    <property type="entry name" value="RNase III domain-like"/>
    <property type="match status" value="1"/>
</dbReference>
<dbReference type="InterPro" id="IPR036389">
    <property type="entry name" value="RNase_III_sf"/>
</dbReference>
<dbReference type="GO" id="GO:0004525">
    <property type="term" value="F:ribonuclease III activity"/>
    <property type="evidence" value="ECO:0007669"/>
    <property type="project" value="InterPro"/>
</dbReference>
<accession>A0A371IK13</accession>
<dbReference type="RefSeq" id="WP_068912923.1">
    <property type="nucleotide sequence ID" value="NZ_MBEW02000019.1"/>
</dbReference>
<keyword evidence="6" id="KW-0460">Magnesium</keyword>
<dbReference type="STRING" id="1871336.BBG48_08595"/>
<dbReference type="PANTHER" id="PTHR34276">
    <property type="entry name" value="MINI-RIBONUCLEASE 3"/>
    <property type="match status" value="1"/>
</dbReference>